<sequence length="47" mass="5380">MQGLSTSDFSILKAHPRLEFFPLKRLHLLRDGVEFMLESATVFSGEK</sequence>
<protein>
    <submittedName>
        <fullName evidence="1">Uncharacterized protein</fullName>
    </submittedName>
</protein>
<name>A0A061SBY4_9CHLO</name>
<evidence type="ECO:0000313" key="1">
    <source>
        <dbReference type="EMBL" id="JAC82622.1"/>
    </source>
</evidence>
<proteinExistence type="predicted"/>
<accession>A0A061SBY4</accession>
<dbReference type="AlphaFoldDB" id="A0A061SBY4"/>
<dbReference type="EMBL" id="GBEZ01002432">
    <property type="protein sequence ID" value="JAC82622.1"/>
    <property type="molecule type" value="Transcribed_RNA"/>
</dbReference>
<organism evidence="1">
    <name type="scientific">Tetraselmis sp. GSL018</name>
    <dbReference type="NCBI Taxonomy" id="582737"/>
    <lineage>
        <taxon>Eukaryota</taxon>
        <taxon>Viridiplantae</taxon>
        <taxon>Chlorophyta</taxon>
        <taxon>core chlorophytes</taxon>
        <taxon>Chlorodendrophyceae</taxon>
        <taxon>Chlorodendrales</taxon>
        <taxon>Chlorodendraceae</taxon>
        <taxon>Tetraselmis</taxon>
    </lineage>
</organism>
<gene>
    <name evidence="1" type="ORF">TSPGSL018_5305</name>
</gene>
<reference evidence="1" key="1">
    <citation type="submission" date="2014-05" db="EMBL/GenBank/DDBJ databases">
        <title>The transcriptome of the halophilic microalga Tetraselmis sp. GSL018 isolated from the Great Salt Lake, Utah.</title>
        <authorList>
            <person name="Jinkerson R.E."/>
            <person name="D'Adamo S."/>
            <person name="Posewitz M.C."/>
        </authorList>
    </citation>
    <scope>NUCLEOTIDE SEQUENCE</scope>
    <source>
        <strain evidence="1">GSL018</strain>
    </source>
</reference>